<name>A0A5N6PLG4_9ASTR</name>
<accession>A0A5N6PLG4</accession>
<dbReference type="PANTHER" id="PTHR46043:SF2">
    <property type="entry name" value="ARM REPEAT SUPERFAMILY PROTEIN"/>
    <property type="match status" value="1"/>
</dbReference>
<organism evidence="3 4">
    <name type="scientific">Mikania micrantha</name>
    <name type="common">bitter vine</name>
    <dbReference type="NCBI Taxonomy" id="192012"/>
    <lineage>
        <taxon>Eukaryota</taxon>
        <taxon>Viridiplantae</taxon>
        <taxon>Streptophyta</taxon>
        <taxon>Embryophyta</taxon>
        <taxon>Tracheophyta</taxon>
        <taxon>Spermatophyta</taxon>
        <taxon>Magnoliopsida</taxon>
        <taxon>eudicotyledons</taxon>
        <taxon>Gunneridae</taxon>
        <taxon>Pentapetalae</taxon>
        <taxon>asterids</taxon>
        <taxon>campanulids</taxon>
        <taxon>Asterales</taxon>
        <taxon>Asteraceae</taxon>
        <taxon>Asteroideae</taxon>
        <taxon>Heliantheae alliance</taxon>
        <taxon>Eupatorieae</taxon>
        <taxon>Mikania</taxon>
    </lineage>
</organism>
<dbReference type="Proteomes" id="UP000326396">
    <property type="component" value="Linkage Group LG11"/>
</dbReference>
<gene>
    <name evidence="3" type="ORF">E3N88_05317</name>
</gene>
<evidence type="ECO:0000313" key="4">
    <source>
        <dbReference type="Proteomes" id="UP000326396"/>
    </source>
</evidence>
<sequence length="562" mass="60875">MPSAVAPPSPAETLDLTTTLLSQLLPASLSIHSFPGRWQVLRSKLATLRSLLSELSYLPHWSENQLLLTLLPNLLSTLRRIQTLCHRCSDPAYTAGKLLMQSDLDMATGWLSNQLNDLDLLLRSGVLRQSNAIVLSQPAPGSAKEDLSLFIRDVFTRLQIGGVEFKKKALESLIQLLVEDEKAATLVAKEGNIGYLINLFDANAHREQSVTAISILACASDQSRKTVFEEGGLGPLLRIVESGSLQLKEKASMAVEAITADPDNAWAISAYGGVPILLDVCRSGSLIAQSHAIGAIRNVASVEDIRISIGEEAGVPVIVGLLASGSAAAKEKAANCIAILASFSEYFRAIIIQEKGLQKLLQLLQVSSNPDTLEQVLRAIHTLSSSDTVCRLLSSSSMFITQISGLIMQGNFTLQQISVLILANLSINDGNKRAIAGCMGSLMKLMEFAKPAGLQESALKALVSLLTVKLNRKEFVKDEKSMMRLIQMLDPTNESVPKKFSVAVVYALMTGGSNGCRKRLVDAGAQGYLQRLNEMEVAGAKKALQRLSGNRLKNIFSRNWRE</sequence>
<dbReference type="OrthoDB" id="7537227at2759"/>
<evidence type="ECO:0000313" key="3">
    <source>
        <dbReference type="EMBL" id="KAD6794421.1"/>
    </source>
</evidence>
<dbReference type="InterPro" id="IPR011989">
    <property type="entry name" value="ARM-like"/>
</dbReference>
<dbReference type="Gene3D" id="1.25.10.10">
    <property type="entry name" value="Leucine-rich Repeat Variant"/>
    <property type="match status" value="1"/>
</dbReference>
<comment type="caution">
    <text evidence="3">The sequence shown here is derived from an EMBL/GenBank/DDBJ whole genome shotgun (WGS) entry which is preliminary data.</text>
</comment>
<keyword evidence="4" id="KW-1185">Reference proteome</keyword>
<dbReference type="Pfam" id="PF00514">
    <property type="entry name" value="Arm"/>
    <property type="match status" value="1"/>
</dbReference>
<dbReference type="Pfam" id="PF23005">
    <property type="entry name" value="DUF7032"/>
    <property type="match status" value="1"/>
</dbReference>
<dbReference type="CDD" id="cd18186">
    <property type="entry name" value="BTB_POZ_ZBTB_KLHL-like"/>
    <property type="match status" value="1"/>
</dbReference>
<feature type="domain" description="DUF7032" evidence="2">
    <location>
        <begin position="18"/>
        <end position="126"/>
    </location>
</feature>
<dbReference type="InterPro" id="IPR016024">
    <property type="entry name" value="ARM-type_fold"/>
</dbReference>
<dbReference type="InterPro" id="IPR000225">
    <property type="entry name" value="Armadillo"/>
</dbReference>
<dbReference type="SMART" id="SM00185">
    <property type="entry name" value="ARM"/>
    <property type="match status" value="4"/>
</dbReference>
<dbReference type="InterPro" id="IPR054296">
    <property type="entry name" value="DUF7032"/>
</dbReference>
<reference evidence="3 4" key="1">
    <citation type="submission" date="2019-05" db="EMBL/GenBank/DDBJ databases">
        <title>Mikania micrantha, genome provides insights into the molecular mechanism of rapid growth.</title>
        <authorList>
            <person name="Liu B."/>
        </authorList>
    </citation>
    <scope>NUCLEOTIDE SEQUENCE [LARGE SCALE GENOMIC DNA]</scope>
    <source>
        <strain evidence="3">NLD-2019</strain>
        <tissue evidence="3">Leaf</tissue>
    </source>
</reference>
<keyword evidence="1" id="KW-0677">Repeat</keyword>
<evidence type="ECO:0000259" key="2">
    <source>
        <dbReference type="Pfam" id="PF23005"/>
    </source>
</evidence>
<dbReference type="EMBL" id="SZYD01000003">
    <property type="protein sequence ID" value="KAD6794421.1"/>
    <property type="molecule type" value="Genomic_DNA"/>
</dbReference>
<dbReference type="PANTHER" id="PTHR46043">
    <property type="entry name" value="ARM REPEAT SUPERFAMILY PROTEIN"/>
    <property type="match status" value="1"/>
</dbReference>
<proteinExistence type="predicted"/>
<evidence type="ECO:0000256" key="1">
    <source>
        <dbReference type="ARBA" id="ARBA00022737"/>
    </source>
</evidence>
<dbReference type="SUPFAM" id="SSF48371">
    <property type="entry name" value="ARM repeat"/>
    <property type="match status" value="1"/>
</dbReference>
<protein>
    <recommendedName>
        <fullName evidence="2">DUF7032 domain-containing protein</fullName>
    </recommendedName>
</protein>
<dbReference type="AlphaFoldDB" id="A0A5N6PLG4"/>